<organism evidence="3 4">
    <name type="scientific">Rothia dentocariosa</name>
    <dbReference type="NCBI Taxonomy" id="2047"/>
    <lineage>
        <taxon>Bacteria</taxon>
        <taxon>Bacillati</taxon>
        <taxon>Actinomycetota</taxon>
        <taxon>Actinomycetes</taxon>
        <taxon>Micrococcales</taxon>
        <taxon>Micrococcaceae</taxon>
        <taxon>Rothia</taxon>
    </lineage>
</organism>
<dbReference type="AlphaFoldDB" id="A0A448UVC1"/>
<comment type="similarity">
    <text evidence="1">Belongs to the peptidase S16 family.</text>
</comment>
<dbReference type="GO" id="GO:0006508">
    <property type="term" value="P:proteolysis"/>
    <property type="evidence" value="ECO:0007669"/>
    <property type="project" value="UniProtKB-KW"/>
</dbReference>
<reference evidence="3 4" key="1">
    <citation type="submission" date="2018-12" db="EMBL/GenBank/DDBJ databases">
        <authorList>
            <consortium name="Pathogen Informatics"/>
        </authorList>
    </citation>
    <scope>NUCLEOTIDE SEQUENCE [LARGE SCALE GENOMIC DNA]</scope>
    <source>
        <strain evidence="3 4">NCTC10918</strain>
    </source>
</reference>
<feature type="domain" description="Lon proteolytic" evidence="2">
    <location>
        <begin position="58"/>
        <end position="180"/>
    </location>
</feature>
<dbReference type="PANTHER" id="PTHR10046">
    <property type="entry name" value="ATP DEPENDENT LON PROTEASE FAMILY MEMBER"/>
    <property type="match status" value="1"/>
</dbReference>
<dbReference type="InterPro" id="IPR020568">
    <property type="entry name" value="Ribosomal_Su5_D2-typ_SF"/>
</dbReference>
<keyword evidence="1" id="KW-0720">Serine protease</keyword>
<name>A0A448UVC1_9MICC</name>
<dbReference type="GO" id="GO:0003677">
    <property type="term" value="F:DNA binding"/>
    <property type="evidence" value="ECO:0007669"/>
    <property type="project" value="UniProtKB-KW"/>
</dbReference>
<keyword evidence="1" id="KW-0378">Hydrolase</keyword>
<dbReference type="GO" id="GO:0004176">
    <property type="term" value="F:ATP-dependent peptidase activity"/>
    <property type="evidence" value="ECO:0007669"/>
    <property type="project" value="UniProtKB-UniRule"/>
</dbReference>
<evidence type="ECO:0000259" key="2">
    <source>
        <dbReference type="PROSITE" id="PS51786"/>
    </source>
</evidence>
<feature type="active site" evidence="1">
    <location>
        <position position="62"/>
    </location>
</feature>
<dbReference type="GO" id="GO:0005524">
    <property type="term" value="F:ATP binding"/>
    <property type="evidence" value="ECO:0007669"/>
    <property type="project" value="InterPro"/>
</dbReference>
<evidence type="ECO:0000256" key="1">
    <source>
        <dbReference type="PROSITE-ProRule" id="PRU01122"/>
    </source>
</evidence>
<comment type="catalytic activity">
    <reaction evidence="1">
        <text>Hydrolysis of proteins in presence of ATP.</text>
        <dbReference type="EC" id="3.4.21.53"/>
    </reaction>
</comment>
<keyword evidence="1 3" id="KW-0645">Protease</keyword>
<sequence>MQASEGRPVTFEISRNGENKNVTLTPRRDDKSGRWLVGIVLKQDFDLPFEATYNLDGVGGPSAGLMLTLGTIDKLTEQSLLAPEGAGNEDSARSYVAGTGTIDASGKVGAIGGIKYKIIASGRHGAHYFLAPRENCDDLQEIRRTDPNVFKYYRGETPAGDMQVIPVDNVDEAVDALTKIKNGAAPDQFPTCG</sequence>
<dbReference type="InterPro" id="IPR008269">
    <property type="entry name" value="Lon_proteolytic"/>
</dbReference>
<dbReference type="EC" id="3.4.21.53" evidence="1"/>
<accession>A0A448UVC1</accession>
<dbReference type="SUPFAM" id="SSF54211">
    <property type="entry name" value="Ribosomal protein S5 domain 2-like"/>
    <property type="match status" value="1"/>
</dbReference>
<dbReference type="Pfam" id="PF05362">
    <property type="entry name" value="Lon_C"/>
    <property type="match status" value="1"/>
</dbReference>
<dbReference type="PROSITE" id="PS51786">
    <property type="entry name" value="LON_PROTEOLYTIC"/>
    <property type="match status" value="1"/>
</dbReference>
<proteinExistence type="inferred from homology"/>
<dbReference type="InterPro" id="IPR014721">
    <property type="entry name" value="Ribsml_uS5_D2-typ_fold_subgr"/>
</dbReference>
<dbReference type="GO" id="GO:0030163">
    <property type="term" value="P:protein catabolic process"/>
    <property type="evidence" value="ECO:0007669"/>
    <property type="project" value="InterPro"/>
</dbReference>
<gene>
    <name evidence="3" type="primary">ylbL</name>
    <name evidence="3" type="ORF">NCTC10918_01107</name>
</gene>
<evidence type="ECO:0000313" key="3">
    <source>
        <dbReference type="EMBL" id="VEJ29835.1"/>
    </source>
</evidence>
<dbReference type="InterPro" id="IPR027065">
    <property type="entry name" value="Lon_Prtase"/>
</dbReference>
<dbReference type="EMBL" id="LR134521">
    <property type="protein sequence ID" value="VEJ29835.1"/>
    <property type="molecule type" value="Genomic_DNA"/>
</dbReference>
<dbReference type="Gene3D" id="3.30.230.10">
    <property type="match status" value="1"/>
</dbReference>
<dbReference type="Proteomes" id="UP000270988">
    <property type="component" value="Chromosome"/>
</dbReference>
<dbReference type="GO" id="GO:0004252">
    <property type="term" value="F:serine-type endopeptidase activity"/>
    <property type="evidence" value="ECO:0007669"/>
    <property type="project" value="UniProtKB-UniRule"/>
</dbReference>
<feature type="active site" evidence="1">
    <location>
        <position position="117"/>
    </location>
</feature>
<keyword evidence="3" id="KW-0238">DNA-binding</keyword>
<protein>
    <recommendedName>
        <fullName evidence="1">endopeptidase La</fullName>
        <ecNumber evidence="1">3.4.21.53</ecNumber>
    </recommendedName>
</protein>
<evidence type="ECO:0000313" key="4">
    <source>
        <dbReference type="Proteomes" id="UP000270988"/>
    </source>
</evidence>
<dbReference type="STRING" id="762948.HMPREF0733_10087"/>